<feature type="compositionally biased region" description="Polar residues" evidence="1">
    <location>
        <begin position="1"/>
        <end position="12"/>
    </location>
</feature>
<dbReference type="EMBL" id="CP158165">
    <property type="protein sequence ID" value="XBV22733.1"/>
    <property type="molecule type" value="Genomic_DNA"/>
</dbReference>
<dbReference type="AlphaFoldDB" id="A0AAU7T7F5"/>
<evidence type="ECO:0008006" key="3">
    <source>
        <dbReference type="Google" id="ProtNLM"/>
    </source>
</evidence>
<dbReference type="RefSeq" id="WP_350275572.1">
    <property type="nucleotide sequence ID" value="NZ_CP158165.1"/>
</dbReference>
<accession>A0AAU7T7F5</accession>
<evidence type="ECO:0000313" key="2">
    <source>
        <dbReference type="EMBL" id="XBV22733.1"/>
    </source>
</evidence>
<protein>
    <recommendedName>
        <fullName evidence="3">TfoX N-terminal domain-containing protein</fullName>
    </recommendedName>
</protein>
<name>A0AAU7T7F5_9ACTN</name>
<sequence length="120" mass="13312">MSRSTNRPSSPEHSGEDAGRDLYDELTDDLLYDPAIGRATMMGYPCVRLAGVFLASYDERNGLVVKLPGERVAELIRSGNGEPFAPAGRTFREWVAIPVPDRELWTELLREAVDFARGSL</sequence>
<reference evidence="2" key="1">
    <citation type="submission" date="2024-06" db="EMBL/GenBank/DDBJ databases">
        <title>Kribbella sp. strain HUAS MG21 genome sequences.</title>
        <authorList>
            <person name="Mo P."/>
        </authorList>
    </citation>
    <scope>NUCLEOTIDE SEQUENCE</scope>
    <source>
        <strain evidence="2">HUAS MG21</strain>
    </source>
</reference>
<feature type="region of interest" description="Disordered" evidence="1">
    <location>
        <begin position="1"/>
        <end position="20"/>
    </location>
</feature>
<organism evidence="2">
    <name type="scientific">Kribbella sp. HUAS MG21</name>
    <dbReference type="NCBI Taxonomy" id="3160966"/>
    <lineage>
        <taxon>Bacteria</taxon>
        <taxon>Bacillati</taxon>
        <taxon>Actinomycetota</taxon>
        <taxon>Actinomycetes</taxon>
        <taxon>Propionibacteriales</taxon>
        <taxon>Kribbellaceae</taxon>
        <taxon>Kribbella</taxon>
    </lineage>
</organism>
<gene>
    <name evidence="2" type="ORF">ABN611_29735</name>
</gene>
<proteinExistence type="predicted"/>
<evidence type="ECO:0000256" key="1">
    <source>
        <dbReference type="SAM" id="MobiDB-lite"/>
    </source>
</evidence>